<gene>
    <name evidence="1" type="ORF">FGF67_03420</name>
</gene>
<evidence type="ECO:0008006" key="3">
    <source>
        <dbReference type="Google" id="ProtNLM"/>
    </source>
</evidence>
<proteinExistence type="predicted"/>
<dbReference type="InterPro" id="IPR013785">
    <property type="entry name" value="Aldolase_TIM"/>
</dbReference>
<accession>A0A5C4SP66</accession>
<dbReference type="SUPFAM" id="SSF51445">
    <property type="entry name" value="(Trans)glycosidases"/>
    <property type="match status" value="1"/>
</dbReference>
<dbReference type="Proteomes" id="UP000308713">
    <property type="component" value="Unassembled WGS sequence"/>
</dbReference>
<sequence length="750" mass="86159">MKKTSNQFYKPLLVIMLLLINIVYSSTYSGSDRYMDKVNEIALDNNYIQRKVGVVSGVLKTISIYNKIAGKHIFPESADEFELRISKDASKPTKDITLKSKDFEVINFTGTENEIVAELQNKTYQINVKVYYTLDPNDFYGHKFLKITSKDEYVIEVLDIESISLKDAYEPYRAKNLMWTKTKFLPNLGQPVYTSRSATFWGVEFPASWNRIENENDIHCGYQAAVELKPNKTYTSYKAVFGVGDDSEYIKDSFLKYIDEIRLIPFDLHVQYNSWFDFSASITQKKFLGSLETLNNELVIKRGCKPIDVYVVDDGWQNSRPNRSPLEDWSKGMYGVNTLVFDEDMKTVKDEIEKKGSKMGLWASPACLFGATANLDVLEKNGLETLVGSPHRRTGKVAKSMSMVGEKYMELLEEALLRMVDMGAVYFKLDGIFGHMGARFFEVVPNRGTPVMTHLLPKDIVADDVRLNDEKFDEMKRYYITRGTERLIKIYEKMIALNPKVRILNHNGATISPWWLMTTDVISLVNQQDGAQGGSDRNAQMVYRDGIYYQTVKTDGNQIPINSIFNHEPAKDGGDRFDDANFEDFRNYFFMNLARGTAMVELYVQVRSLDKSDYDVIADGLKWLYKAYPAFKRSRMHGYNPLGENTFDEINVNLKNINIDKDTNVYGYTGWNENQGFVSIHNPTLETKTYSFKLDRKFGLLPNTNGQLVFDLSSPMQEKITGLKKEWRYGETVTLKINPKDVIILDFNKK</sequence>
<protein>
    <recommendedName>
        <fullName evidence="3">Alpha-galactosidase</fullName>
    </recommendedName>
</protein>
<organism evidence="1 2">
    <name type="scientific">Allotamlana fucoidanivorans</name>
    <dbReference type="NCBI Taxonomy" id="2583814"/>
    <lineage>
        <taxon>Bacteria</taxon>
        <taxon>Pseudomonadati</taxon>
        <taxon>Bacteroidota</taxon>
        <taxon>Flavobacteriia</taxon>
        <taxon>Flavobacteriales</taxon>
        <taxon>Flavobacteriaceae</taxon>
        <taxon>Allotamlana</taxon>
    </lineage>
</organism>
<dbReference type="OrthoDB" id="9758822at2"/>
<dbReference type="EMBL" id="VDCS01000003">
    <property type="protein sequence ID" value="TNJ46058.1"/>
    <property type="molecule type" value="Genomic_DNA"/>
</dbReference>
<reference evidence="1 2" key="1">
    <citation type="submission" date="2019-05" db="EMBL/GenBank/DDBJ databases">
        <title>Tamlana fucoidanivorans sp. nov., isolated from the surface of algae collected from Fujian province in China.</title>
        <authorList>
            <person name="Li J."/>
        </authorList>
    </citation>
    <scope>NUCLEOTIDE SEQUENCE [LARGE SCALE GENOMIC DNA]</scope>
    <source>
        <strain evidence="1 2">CW2-9</strain>
    </source>
</reference>
<comment type="caution">
    <text evidence="1">The sequence shown here is derived from an EMBL/GenBank/DDBJ whole genome shotgun (WGS) entry which is preliminary data.</text>
</comment>
<dbReference type="InterPro" id="IPR017853">
    <property type="entry name" value="GH"/>
</dbReference>
<dbReference type="AlphaFoldDB" id="A0A5C4SP66"/>
<name>A0A5C4SP66_9FLAO</name>
<evidence type="ECO:0000313" key="2">
    <source>
        <dbReference type="Proteomes" id="UP000308713"/>
    </source>
</evidence>
<dbReference type="Gene3D" id="3.20.20.70">
    <property type="entry name" value="Aldolase class I"/>
    <property type="match status" value="1"/>
</dbReference>
<evidence type="ECO:0000313" key="1">
    <source>
        <dbReference type="EMBL" id="TNJ46058.1"/>
    </source>
</evidence>
<keyword evidence="2" id="KW-1185">Reference proteome</keyword>